<dbReference type="AlphaFoldDB" id="A0A261F8M6"/>
<dbReference type="InterPro" id="IPR006176">
    <property type="entry name" value="3-OHacyl-CoA_DH_NAD-bd"/>
</dbReference>
<keyword evidence="12" id="KW-1185">Reference proteome</keyword>
<dbReference type="Pfam" id="PF02737">
    <property type="entry name" value="3HCDH_N"/>
    <property type="match status" value="1"/>
</dbReference>
<evidence type="ECO:0000256" key="5">
    <source>
        <dbReference type="ARBA" id="ARBA00023027"/>
    </source>
</evidence>
<evidence type="ECO:0000256" key="2">
    <source>
        <dbReference type="ARBA" id="ARBA00005086"/>
    </source>
</evidence>
<keyword evidence="6" id="KW-0443">Lipid metabolism</keyword>
<evidence type="ECO:0000313" key="12">
    <source>
        <dbReference type="Proteomes" id="UP000216444"/>
    </source>
</evidence>
<dbReference type="PANTHER" id="PTHR43561">
    <property type="match status" value="1"/>
</dbReference>
<evidence type="ECO:0000259" key="10">
    <source>
        <dbReference type="Pfam" id="PF02737"/>
    </source>
</evidence>
<dbReference type="GO" id="GO:0070403">
    <property type="term" value="F:NAD+ binding"/>
    <property type="evidence" value="ECO:0007669"/>
    <property type="project" value="InterPro"/>
</dbReference>
<keyword evidence="3" id="KW-0276">Fatty acid metabolism</keyword>
<comment type="pathway">
    <text evidence="1">Lipid metabolism; fatty acid beta-oxidation.</text>
</comment>
<dbReference type="NCBIfam" id="NF006143">
    <property type="entry name" value="PRK08293.1"/>
    <property type="match status" value="1"/>
</dbReference>
<reference evidence="11 12" key="1">
    <citation type="journal article" date="2017" name="BMC Genomics">
        <title>Comparative genomic and phylogenomic analyses of the Bifidobacteriaceae family.</title>
        <authorList>
            <person name="Lugli G.A."/>
            <person name="Milani C."/>
            <person name="Turroni F."/>
            <person name="Duranti S."/>
            <person name="Mancabelli L."/>
            <person name="Mangifesta M."/>
            <person name="Ferrario C."/>
            <person name="Modesto M."/>
            <person name="Mattarelli P."/>
            <person name="Jiri K."/>
            <person name="van Sinderen D."/>
            <person name="Ventura M."/>
        </authorList>
    </citation>
    <scope>NUCLEOTIDE SEQUENCE [LARGE SCALE GENOMIC DNA]</scope>
    <source>
        <strain evidence="11 12">DSM 100201</strain>
    </source>
</reference>
<proteinExistence type="predicted"/>
<evidence type="ECO:0000256" key="8">
    <source>
        <dbReference type="PIRSR" id="PIRSR000105-1"/>
    </source>
</evidence>
<evidence type="ECO:0000259" key="9">
    <source>
        <dbReference type="Pfam" id="PF00725"/>
    </source>
</evidence>
<dbReference type="Gene3D" id="3.40.50.720">
    <property type="entry name" value="NAD(P)-binding Rossmann-like Domain"/>
    <property type="match status" value="1"/>
</dbReference>
<dbReference type="InterPro" id="IPR008927">
    <property type="entry name" value="6-PGluconate_DH-like_C_sf"/>
</dbReference>
<dbReference type="Gene3D" id="1.10.1040.10">
    <property type="entry name" value="N-(1-d-carboxylethyl)-l-norvaline Dehydrogenase, domain 2"/>
    <property type="match status" value="1"/>
</dbReference>
<dbReference type="SUPFAM" id="SSF48179">
    <property type="entry name" value="6-phosphogluconate dehydrogenase C-terminal domain-like"/>
    <property type="match status" value="1"/>
</dbReference>
<name>A0A261F8M6_9BIFI</name>
<dbReference type="RefSeq" id="WP_094665228.1">
    <property type="nucleotide sequence ID" value="NZ_MWWV01000019.1"/>
</dbReference>
<dbReference type="GO" id="GO:0003857">
    <property type="term" value="F:(3S)-3-hydroxyacyl-CoA dehydrogenase (NAD+) activity"/>
    <property type="evidence" value="ECO:0007669"/>
    <property type="project" value="UniProtKB-EC"/>
</dbReference>
<gene>
    <name evidence="11" type="ORF">BTIS_2049</name>
</gene>
<comment type="catalytic activity">
    <reaction evidence="7">
        <text>a (3S)-3-hydroxyacyl-CoA + NAD(+) = a 3-oxoacyl-CoA + NADH + H(+)</text>
        <dbReference type="Rhea" id="RHEA:22432"/>
        <dbReference type="ChEBI" id="CHEBI:15378"/>
        <dbReference type="ChEBI" id="CHEBI:57318"/>
        <dbReference type="ChEBI" id="CHEBI:57540"/>
        <dbReference type="ChEBI" id="CHEBI:57945"/>
        <dbReference type="ChEBI" id="CHEBI:90726"/>
        <dbReference type="EC" id="1.1.1.35"/>
    </reaction>
</comment>
<comment type="caution">
    <text evidence="11">The sequence shown here is derived from an EMBL/GenBank/DDBJ whole genome shotgun (WGS) entry which is preliminary data.</text>
</comment>
<evidence type="ECO:0000256" key="7">
    <source>
        <dbReference type="ARBA" id="ARBA00049556"/>
    </source>
</evidence>
<evidence type="ECO:0000256" key="4">
    <source>
        <dbReference type="ARBA" id="ARBA00023002"/>
    </source>
</evidence>
<sequence>MKISNVVVAGGGVLGSQIAFQIAYKGFHMTVWLRSEASIDRARPKFERLKGIYLSTLEAMKTNPAAYCRGLAPSPDLTADQIDELKAQVEQAFNGIEYTTSYEEAAKDADLVIESIAENPQDKIAFYTELAKHLPERTIVVTNSSTMLPSTFAEYTGRPGQYLALHFANEIWRNNTAEIMGHPGTDPAAYDTVVEFAEEIGMIPLKLKKEQPGYILNSMLVPFLSAAEALLATDVADVETIDKTWMLATGAPLGPFRILDIVGLTTAYNIGALDPRAKDPNTVQGKIAAMLKRYIDEGKTGINAGEGFYTYK</sequence>
<accession>A0A261F8M6</accession>
<dbReference type="PANTHER" id="PTHR43561:SF3">
    <property type="entry name" value="HYDROXYACYL-COENZYME A DEHYDROGENASE, MITOCHONDRIAL"/>
    <property type="match status" value="1"/>
</dbReference>
<protein>
    <submittedName>
        <fullName evidence="11">3-hydroxybutyryl-CoA dehydrogenase</fullName>
    </submittedName>
</protein>
<feature type="domain" description="3-hydroxyacyl-CoA dehydrogenase C-terminal" evidence="9">
    <location>
        <begin position="213"/>
        <end position="311"/>
    </location>
</feature>
<evidence type="ECO:0000313" key="11">
    <source>
        <dbReference type="EMBL" id="OZG55472.1"/>
    </source>
</evidence>
<dbReference type="InterPro" id="IPR013328">
    <property type="entry name" value="6PGD_dom2"/>
</dbReference>
<dbReference type="EMBL" id="MWWV01000019">
    <property type="protein sequence ID" value="OZG55472.1"/>
    <property type="molecule type" value="Genomic_DNA"/>
</dbReference>
<dbReference type="GO" id="GO:0006635">
    <property type="term" value="P:fatty acid beta-oxidation"/>
    <property type="evidence" value="ECO:0007669"/>
    <property type="project" value="TreeGrafter"/>
</dbReference>
<dbReference type="PIRSF" id="PIRSF000105">
    <property type="entry name" value="HCDH"/>
    <property type="match status" value="1"/>
</dbReference>
<comment type="pathway">
    <text evidence="2">Lipid metabolism; butanoate metabolism.</text>
</comment>
<dbReference type="SUPFAM" id="SSF51735">
    <property type="entry name" value="NAD(P)-binding Rossmann-fold domains"/>
    <property type="match status" value="1"/>
</dbReference>
<keyword evidence="5" id="KW-0520">NAD</keyword>
<dbReference type="Proteomes" id="UP000216444">
    <property type="component" value="Unassembled WGS sequence"/>
</dbReference>
<dbReference type="InterPro" id="IPR036291">
    <property type="entry name" value="NAD(P)-bd_dom_sf"/>
</dbReference>
<dbReference type="Pfam" id="PF00725">
    <property type="entry name" value="3HCDH"/>
    <property type="match status" value="1"/>
</dbReference>
<feature type="site" description="Important for catalytic activity" evidence="8">
    <location>
        <position position="166"/>
    </location>
</feature>
<evidence type="ECO:0000256" key="1">
    <source>
        <dbReference type="ARBA" id="ARBA00005005"/>
    </source>
</evidence>
<dbReference type="InterPro" id="IPR052242">
    <property type="entry name" value="Mito_3-hydroxyacyl-CoA_DH"/>
</dbReference>
<evidence type="ECO:0000256" key="6">
    <source>
        <dbReference type="ARBA" id="ARBA00023098"/>
    </source>
</evidence>
<dbReference type="InterPro" id="IPR022694">
    <property type="entry name" value="3-OHacyl-CoA_DH"/>
</dbReference>
<evidence type="ECO:0000256" key="3">
    <source>
        <dbReference type="ARBA" id="ARBA00022832"/>
    </source>
</evidence>
<keyword evidence="4" id="KW-0560">Oxidoreductase</keyword>
<dbReference type="InterPro" id="IPR006108">
    <property type="entry name" value="3HC_DH_C"/>
</dbReference>
<organism evidence="11 12">
    <name type="scientific">Bifidobacterium tissieri</name>
    <dbReference type="NCBI Taxonomy" id="1630162"/>
    <lineage>
        <taxon>Bacteria</taxon>
        <taxon>Bacillati</taxon>
        <taxon>Actinomycetota</taxon>
        <taxon>Actinomycetes</taxon>
        <taxon>Bifidobacteriales</taxon>
        <taxon>Bifidobacteriaceae</taxon>
        <taxon>Bifidobacterium</taxon>
    </lineage>
</organism>
<feature type="domain" description="3-hydroxyacyl-CoA dehydrogenase NAD binding" evidence="10">
    <location>
        <begin position="5"/>
        <end position="208"/>
    </location>
</feature>